<dbReference type="Proteomes" id="UP001499882">
    <property type="component" value="Unassembled WGS sequence"/>
</dbReference>
<organism evidence="1 2">
    <name type="scientific">Nocardioides endophyticus</name>
    <dbReference type="NCBI Taxonomy" id="1353775"/>
    <lineage>
        <taxon>Bacteria</taxon>
        <taxon>Bacillati</taxon>
        <taxon>Actinomycetota</taxon>
        <taxon>Actinomycetes</taxon>
        <taxon>Propionibacteriales</taxon>
        <taxon>Nocardioidaceae</taxon>
        <taxon>Nocardioides</taxon>
    </lineage>
</organism>
<dbReference type="RefSeq" id="WP_345526666.1">
    <property type="nucleotide sequence ID" value="NZ_BAABKN010000014.1"/>
</dbReference>
<name>A0ABP8YVM3_9ACTN</name>
<dbReference type="EMBL" id="BAABKN010000014">
    <property type="protein sequence ID" value="GAA4736503.1"/>
    <property type="molecule type" value="Genomic_DNA"/>
</dbReference>
<evidence type="ECO:0000313" key="2">
    <source>
        <dbReference type="Proteomes" id="UP001499882"/>
    </source>
</evidence>
<evidence type="ECO:0000313" key="1">
    <source>
        <dbReference type="EMBL" id="GAA4736503.1"/>
    </source>
</evidence>
<protein>
    <submittedName>
        <fullName evidence="1">Type IV toxin-antitoxin system AbiEi family antitoxin domain-containing protein</fullName>
    </submittedName>
</protein>
<keyword evidence="2" id="KW-1185">Reference proteome</keyword>
<sequence length="316" mass="35103">MNSISGIDLRHDNLFPTRELLAAGQTDKSIAAMLQADVLHRVRHGAYTYAAHWNELDEVEKRMLVAHAVLLNARAPVALAGPSAADVFGVPVWQMGEEVHLARLDGKAGRREAGRVEHRGHTVCEDLTIRNGIPVTSGTRTAVDMIALADTEHALVTVNGLLHAKETSIELIQRRLESMTYDPHTLNAPVVLGLADGRCESAGETRTFCLCRRHRLPMPIPQVEIRNGSGKVVARVDFAWPELGVFAEFDGNVKYLRLRRPGESIEQVVLREKRREELICGLTGWRCIRIIWADLHHAERTAARIRATLDGLPWAA</sequence>
<proteinExistence type="predicted"/>
<gene>
    <name evidence="1" type="ORF">GCM10023350_20440</name>
</gene>
<reference evidence="2" key="1">
    <citation type="journal article" date="2019" name="Int. J. Syst. Evol. Microbiol.">
        <title>The Global Catalogue of Microorganisms (GCM) 10K type strain sequencing project: providing services to taxonomists for standard genome sequencing and annotation.</title>
        <authorList>
            <consortium name="The Broad Institute Genomics Platform"/>
            <consortium name="The Broad Institute Genome Sequencing Center for Infectious Disease"/>
            <person name="Wu L."/>
            <person name="Ma J."/>
        </authorList>
    </citation>
    <scope>NUCLEOTIDE SEQUENCE [LARGE SCALE GENOMIC DNA]</scope>
    <source>
        <strain evidence="2">JCM 18532</strain>
    </source>
</reference>
<accession>A0ABP8YVM3</accession>
<comment type="caution">
    <text evidence="1">The sequence shown here is derived from an EMBL/GenBank/DDBJ whole genome shotgun (WGS) entry which is preliminary data.</text>
</comment>